<name>A0A1T4WJE3_9GAMM</name>
<accession>A0A1T4WJE3</accession>
<protein>
    <submittedName>
        <fullName evidence="1">Hydroxymethylpyrimidine pyrophosphatase</fullName>
    </submittedName>
</protein>
<dbReference type="Gene3D" id="3.90.1070.10">
    <property type="match status" value="1"/>
</dbReference>
<dbReference type="RefSeq" id="WP_078922187.1">
    <property type="nucleotide sequence ID" value="NZ_FUYB01000006.1"/>
</dbReference>
<dbReference type="SUPFAM" id="SSF56784">
    <property type="entry name" value="HAD-like"/>
    <property type="match status" value="1"/>
</dbReference>
<proteinExistence type="predicted"/>
<dbReference type="PIRSF" id="PIRSF030802">
    <property type="entry name" value="UCP030802"/>
    <property type="match status" value="1"/>
</dbReference>
<dbReference type="InterPro" id="IPR036412">
    <property type="entry name" value="HAD-like_sf"/>
</dbReference>
<dbReference type="AlphaFoldDB" id="A0A1T4WJE3"/>
<sequence>MKPILLTDLDDTLFQTARKMSCVEPQWVVANGADGKALSFLYPWQHEFIHWALQQMMVIPVTARGIESFKRVQLPFSYGAVCLHGGVILTPEGQLEPKWQAQTQALLDPYQTRLLNLLAEGLALGEQAGLNLRGWLETVDTTAVYLVFKTKAEVAELDQIRQLLLEQADLEGFYLHQNDNNLALIPSPISKAKAVAEVIKQCQAVYGRRPLFGMGDSLSDFEFMQHCDFLAFPAKSQLAGQWHE</sequence>
<organism evidence="1 2">
    <name type="scientific">Thiothrix eikelboomii</name>
    <dbReference type="NCBI Taxonomy" id="92487"/>
    <lineage>
        <taxon>Bacteria</taxon>
        <taxon>Pseudomonadati</taxon>
        <taxon>Pseudomonadota</taxon>
        <taxon>Gammaproteobacteria</taxon>
        <taxon>Thiotrichales</taxon>
        <taxon>Thiotrichaceae</taxon>
        <taxon>Thiothrix</taxon>
    </lineage>
</organism>
<evidence type="ECO:0000313" key="2">
    <source>
        <dbReference type="Proteomes" id="UP000190460"/>
    </source>
</evidence>
<reference evidence="1 2" key="1">
    <citation type="submission" date="2017-02" db="EMBL/GenBank/DDBJ databases">
        <authorList>
            <person name="Peterson S.W."/>
        </authorList>
    </citation>
    <scope>NUCLEOTIDE SEQUENCE [LARGE SCALE GENOMIC DNA]</scope>
    <source>
        <strain evidence="1 2">ATCC 49788</strain>
    </source>
</reference>
<dbReference type="Gene3D" id="3.40.50.1000">
    <property type="entry name" value="HAD superfamily/HAD-like"/>
    <property type="match status" value="1"/>
</dbReference>
<dbReference type="STRING" id="92487.SAMN02745130_01717"/>
<dbReference type="InterPro" id="IPR023214">
    <property type="entry name" value="HAD_sf"/>
</dbReference>
<gene>
    <name evidence="1" type="ORF">SAMN02745130_01717</name>
</gene>
<dbReference type="OrthoDB" id="8746852at2"/>
<evidence type="ECO:0000313" key="1">
    <source>
        <dbReference type="EMBL" id="SKA77028.1"/>
    </source>
</evidence>
<dbReference type="Proteomes" id="UP000190460">
    <property type="component" value="Unassembled WGS sequence"/>
</dbReference>
<dbReference type="EMBL" id="FUYB01000006">
    <property type="protein sequence ID" value="SKA77028.1"/>
    <property type="molecule type" value="Genomic_DNA"/>
</dbReference>
<keyword evidence="2" id="KW-1185">Reference proteome</keyword>
<dbReference type="InterPro" id="IPR024197">
    <property type="entry name" value="TPP-like"/>
</dbReference>